<protein>
    <submittedName>
        <fullName evidence="2">Uncharacterized protein</fullName>
    </submittedName>
</protein>
<name>A0A2G8RYL1_9APHY</name>
<comment type="caution">
    <text evidence="2">The sequence shown here is derived from an EMBL/GenBank/DDBJ whole genome shotgun (WGS) entry which is preliminary data.</text>
</comment>
<evidence type="ECO:0000313" key="3">
    <source>
        <dbReference type="Proteomes" id="UP000230002"/>
    </source>
</evidence>
<keyword evidence="3" id="KW-1185">Reference proteome</keyword>
<proteinExistence type="predicted"/>
<feature type="region of interest" description="Disordered" evidence="1">
    <location>
        <begin position="1"/>
        <end position="77"/>
    </location>
</feature>
<reference evidence="2 3" key="1">
    <citation type="journal article" date="2015" name="Sci. Rep.">
        <title>Chromosome-level genome map provides insights into diverse defense mechanisms in the medicinal fungus Ganoderma sinense.</title>
        <authorList>
            <person name="Zhu Y."/>
            <person name="Xu J."/>
            <person name="Sun C."/>
            <person name="Zhou S."/>
            <person name="Xu H."/>
            <person name="Nelson D.R."/>
            <person name="Qian J."/>
            <person name="Song J."/>
            <person name="Luo H."/>
            <person name="Xiang L."/>
            <person name="Li Y."/>
            <person name="Xu Z."/>
            <person name="Ji A."/>
            <person name="Wang L."/>
            <person name="Lu S."/>
            <person name="Hayward A."/>
            <person name="Sun W."/>
            <person name="Li X."/>
            <person name="Schwartz D.C."/>
            <person name="Wang Y."/>
            <person name="Chen S."/>
        </authorList>
    </citation>
    <scope>NUCLEOTIDE SEQUENCE [LARGE SCALE GENOMIC DNA]</scope>
    <source>
        <strain evidence="2 3">ZZ0214-1</strain>
    </source>
</reference>
<evidence type="ECO:0000313" key="2">
    <source>
        <dbReference type="EMBL" id="PIL26574.1"/>
    </source>
</evidence>
<gene>
    <name evidence="2" type="ORF">GSI_12332</name>
</gene>
<dbReference type="Proteomes" id="UP000230002">
    <property type="component" value="Unassembled WGS sequence"/>
</dbReference>
<sequence>MLRTPHPAPRQRKAPSSRAPFKLEVLERPENQPDQRPAPDRERSHAQARHAQEEEPRPVARDGQAVRDVEIEADEVC</sequence>
<organism evidence="2 3">
    <name type="scientific">Ganoderma sinense ZZ0214-1</name>
    <dbReference type="NCBI Taxonomy" id="1077348"/>
    <lineage>
        <taxon>Eukaryota</taxon>
        <taxon>Fungi</taxon>
        <taxon>Dikarya</taxon>
        <taxon>Basidiomycota</taxon>
        <taxon>Agaricomycotina</taxon>
        <taxon>Agaricomycetes</taxon>
        <taxon>Polyporales</taxon>
        <taxon>Polyporaceae</taxon>
        <taxon>Ganoderma</taxon>
    </lineage>
</organism>
<accession>A0A2G8RYL1</accession>
<dbReference type="EMBL" id="AYKW01000045">
    <property type="protein sequence ID" value="PIL26574.1"/>
    <property type="molecule type" value="Genomic_DNA"/>
</dbReference>
<dbReference type="AlphaFoldDB" id="A0A2G8RYL1"/>
<feature type="compositionally biased region" description="Basic and acidic residues" evidence="1">
    <location>
        <begin position="24"/>
        <end position="70"/>
    </location>
</feature>
<evidence type="ECO:0000256" key="1">
    <source>
        <dbReference type="SAM" id="MobiDB-lite"/>
    </source>
</evidence>